<dbReference type="InterPro" id="IPR032675">
    <property type="entry name" value="LRR_dom_sf"/>
</dbReference>
<accession>A0A0D2NLT2</accession>
<sequence>MSIRSPGQRPLFTPLSTTLSHSSFIPSPEEQITIENRISEVRCTITSVDDEIQRLQLKLEEFKEYRNHLHLTLKSHQAPLSLIRRLPPEILSEIFLFAAAGSSIRWPSRRDDSDMPWLLGKICSYWRTVSLSLPELWSDIHLDHKFFPGAPPSSKTEEFLRLCLDRSRNERLTFSVDTRNPGSFVRPVILTLLSHSERWKDASFDADLLSTYHGDLVLAKHKVPNLRRVHFGLSPLDSVPSLTPLDAFEDAPQLCEVSVIGIVHPCHFLRVSWSQITHFTSKGSTFREGEFTQIMQQMTNLVAFSTEGERILEVASSQPVLLPHLTKLTIINKGSYISKTSQFLTVPQLQDLSIHAITPFIAEQTLSMLTRSSCAPDRLSFRASLDQDALWDENRGVVWLLGALPSLRYLHLTVLRSAEHIVPRLANRNQASLPAAILPNLETFVLEDRFCVSAAELTAVLSSRIRKFNNGVWGPGPEDERTGLRSINLRLSRPAAPKFPELDLLKTIAENHGVDIVIESS</sequence>
<dbReference type="AlphaFoldDB" id="A0A0D2NLT2"/>
<keyword evidence="2" id="KW-1185">Reference proteome</keyword>
<dbReference type="OrthoDB" id="3025967at2759"/>
<gene>
    <name evidence="1" type="ORF">HYPSUDRAFT_170218</name>
</gene>
<proteinExistence type="predicted"/>
<organism evidence="1 2">
    <name type="scientific">Hypholoma sublateritium (strain FD-334 SS-4)</name>
    <dbReference type="NCBI Taxonomy" id="945553"/>
    <lineage>
        <taxon>Eukaryota</taxon>
        <taxon>Fungi</taxon>
        <taxon>Dikarya</taxon>
        <taxon>Basidiomycota</taxon>
        <taxon>Agaricomycotina</taxon>
        <taxon>Agaricomycetes</taxon>
        <taxon>Agaricomycetidae</taxon>
        <taxon>Agaricales</taxon>
        <taxon>Agaricineae</taxon>
        <taxon>Strophariaceae</taxon>
        <taxon>Hypholoma</taxon>
    </lineage>
</organism>
<reference evidence="2" key="1">
    <citation type="submission" date="2014-04" db="EMBL/GenBank/DDBJ databases">
        <title>Evolutionary Origins and Diversification of the Mycorrhizal Mutualists.</title>
        <authorList>
            <consortium name="DOE Joint Genome Institute"/>
            <consortium name="Mycorrhizal Genomics Consortium"/>
            <person name="Kohler A."/>
            <person name="Kuo A."/>
            <person name="Nagy L.G."/>
            <person name="Floudas D."/>
            <person name="Copeland A."/>
            <person name="Barry K.W."/>
            <person name="Cichocki N."/>
            <person name="Veneault-Fourrey C."/>
            <person name="LaButti K."/>
            <person name="Lindquist E.A."/>
            <person name="Lipzen A."/>
            <person name="Lundell T."/>
            <person name="Morin E."/>
            <person name="Murat C."/>
            <person name="Riley R."/>
            <person name="Ohm R."/>
            <person name="Sun H."/>
            <person name="Tunlid A."/>
            <person name="Henrissat B."/>
            <person name="Grigoriev I.V."/>
            <person name="Hibbett D.S."/>
            <person name="Martin F."/>
        </authorList>
    </citation>
    <scope>NUCLEOTIDE SEQUENCE [LARGE SCALE GENOMIC DNA]</scope>
    <source>
        <strain evidence="2">FD-334 SS-4</strain>
    </source>
</reference>
<evidence type="ECO:0000313" key="1">
    <source>
        <dbReference type="EMBL" id="KJA17636.1"/>
    </source>
</evidence>
<dbReference type="STRING" id="945553.A0A0D2NLT2"/>
<dbReference type="Proteomes" id="UP000054270">
    <property type="component" value="Unassembled WGS sequence"/>
</dbReference>
<dbReference type="EMBL" id="KN817600">
    <property type="protein sequence ID" value="KJA17636.1"/>
    <property type="molecule type" value="Genomic_DNA"/>
</dbReference>
<name>A0A0D2NLT2_HYPSF</name>
<protein>
    <submittedName>
        <fullName evidence="1">Uncharacterized protein</fullName>
    </submittedName>
</protein>
<dbReference type="OMA" id="WEENIGI"/>
<dbReference type="Gene3D" id="3.80.10.10">
    <property type="entry name" value="Ribonuclease Inhibitor"/>
    <property type="match status" value="1"/>
</dbReference>
<evidence type="ECO:0000313" key="2">
    <source>
        <dbReference type="Proteomes" id="UP000054270"/>
    </source>
</evidence>